<protein>
    <submittedName>
        <fullName evidence="2">Uncharacterized protein</fullName>
    </submittedName>
</protein>
<evidence type="ECO:0000256" key="1">
    <source>
        <dbReference type="SAM" id="MobiDB-lite"/>
    </source>
</evidence>
<dbReference type="GO" id="GO:0003676">
    <property type="term" value="F:nucleic acid binding"/>
    <property type="evidence" value="ECO:0007669"/>
    <property type="project" value="InterPro"/>
</dbReference>
<comment type="caution">
    <text evidence="2">The sequence shown here is derived from an EMBL/GenBank/DDBJ whole genome shotgun (WGS) entry which is preliminary data.</text>
</comment>
<evidence type="ECO:0000313" key="3">
    <source>
        <dbReference type="Proteomes" id="UP000499080"/>
    </source>
</evidence>
<proteinExistence type="predicted"/>
<dbReference type="AlphaFoldDB" id="A0A4Y2QV57"/>
<name>A0A4Y2QV57_ARAVE</name>
<gene>
    <name evidence="2" type="ORF">AVEN_62474_1</name>
</gene>
<sequence>MAALTDTLTASAKSHKPFAESPAEIHRQLVGRECNVTKTGVQNCRARPPQKQLQHSPYSPAIAPSDFNLFGPLKKHPRSGHFRTDVEVEAAVDKWLRNLNPDFFCAGFDSLVYR</sequence>
<dbReference type="EMBL" id="BGPR01014882">
    <property type="protein sequence ID" value="GBN67116.1"/>
    <property type="molecule type" value="Genomic_DNA"/>
</dbReference>
<feature type="compositionally biased region" description="Polar residues" evidence="1">
    <location>
        <begin position="1"/>
        <end position="12"/>
    </location>
</feature>
<organism evidence="2 3">
    <name type="scientific">Araneus ventricosus</name>
    <name type="common">Orbweaver spider</name>
    <name type="synonym">Epeira ventricosa</name>
    <dbReference type="NCBI Taxonomy" id="182803"/>
    <lineage>
        <taxon>Eukaryota</taxon>
        <taxon>Metazoa</taxon>
        <taxon>Ecdysozoa</taxon>
        <taxon>Arthropoda</taxon>
        <taxon>Chelicerata</taxon>
        <taxon>Arachnida</taxon>
        <taxon>Araneae</taxon>
        <taxon>Araneomorphae</taxon>
        <taxon>Entelegynae</taxon>
        <taxon>Araneoidea</taxon>
        <taxon>Araneidae</taxon>
        <taxon>Araneus</taxon>
    </lineage>
</organism>
<dbReference type="InterPro" id="IPR036397">
    <property type="entry name" value="RNaseH_sf"/>
</dbReference>
<accession>A0A4Y2QV57</accession>
<feature type="region of interest" description="Disordered" evidence="1">
    <location>
        <begin position="1"/>
        <end position="22"/>
    </location>
</feature>
<dbReference type="Gene3D" id="3.30.420.10">
    <property type="entry name" value="Ribonuclease H-like superfamily/Ribonuclease H"/>
    <property type="match status" value="1"/>
</dbReference>
<evidence type="ECO:0000313" key="2">
    <source>
        <dbReference type="EMBL" id="GBN67116.1"/>
    </source>
</evidence>
<reference evidence="2 3" key="1">
    <citation type="journal article" date="2019" name="Sci. Rep.">
        <title>Orb-weaving spider Araneus ventricosus genome elucidates the spidroin gene catalogue.</title>
        <authorList>
            <person name="Kono N."/>
            <person name="Nakamura H."/>
            <person name="Ohtoshi R."/>
            <person name="Moran D.A.P."/>
            <person name="Shinohara A."/>
            <person name="Yoshida Y."/>
            <person name="Fujiwara M."/>
            <person name="Mori M."/>
            <person name="Tomita M."/>
            <person name="Arakawa K."/>
        </authorList>
    </citation>
    <scope>NUCLEOTIDE SEQUENCE [LARGE SCALE GENOMIC DNA]</scope>
</reference>
<dbReference type="OrthoDB" id="6432034at2759"/>
<keyword evidence="3" id="KW-1185">Reference proteome</keyword>
<dbReference type="Proteomes" id="UP000499080">
    <property type="component" value="Unassembled WGS sequence"/>
</dbReference>